<protein>
    <submittedName>
        <fullName evidence="2">Stage II sporulation protein D</fullName>
    </submittedName>
</protein>
<reference evidence="2 3" key="1">
    <citation type="submission" date="2017-03" db="EMBL/GenBank/DDBJ databases">
        <title>Isolation of Levoglucosan Utilizing Bacteria.</title>
        <authorList>
            <person name="Arya A.S."/>
        </authorList>
    </citation>
    <scope>NUCLEOTIDE SEQUENCE [LARGE SCALE GENOMIC DNA]</scope>
    <source>
        <strain evidence="2 3">MEC069</strain>
    </source>
</reference>
<sequence length="349" mass="37897">MRKKKWARPARVLLWLAVCLASMLTVTLGVPALLVKRDAPAPAAGDASRLGAAVLSQSGQGPLVPVFLSKLQTTEQIPLEAYVEGVVAAEMPIEFEPEALKAQALASRTYIVRRILEGDASNVPVNGALVTDTVAHQAFATDADLRERWGAAAYTVNMAKLRKAVAETKDQILLYDGKPINATFFSTSNGYTENSEDYWPDQIPYLRSVPSPWDAKLSPRFKETTTIGYKTALQKLGVSAIAPSAAKATGIKVLEWSAGHRIKSIRIGGKTFTGRDVREKLGLPSSQFTWAWKSATELEFTTYGYGHGVGLSQWGANGMAKEGRKAEDIVKYYYTGIQIGKAADFVSPK</sequence>
<gene>
    <name evidence="2" type="ORF">B5M42_08315</name>
</gene>
<dbReference type="NCBIfam" id="TIGR02870">
    <property type="entry name" value="spore_II_D"/>
    <property type="match status" value="1"/>
</dbReference>
<dbReference type="PANTHER" id="PTHR30032:SF4">
    <property type="entry name" value="AMIDASE ENHANCER"/>
    <property type="match status" value="1"/>
</dbReference>
<dbReference type="InterPro" id="IPR014225">
    <property type="entry name" value="Spore_II_D_firmicutes"/>
</dbReference>
<feature type="domain" description="Sporulation stage II protein D amidase enhancer LytB N-terminal" evidence="1">
    <location>
        <begin position="70"/>
        <end position="175"/>
    </location>
</feature>
<dbReference type="EMBL" id="MYFO01000008">
    <property type="protein sequence ID" value="TFE88905.1"/>
    <property type="molecule type" value="Genomic_DNA"/>
</dbReference>
<dbReference type="AlphaFoldDB" id="A0A4Y8Q565"/>
<dbReference type="InterPro" id="IPR013693">
    <property type="entry name" value="SpoIID/LytB_N"/>
</dbReference>
<dbReference type="RefSeq" id="WP_134751666.1">
    <property type="nucleotide sequence ID" value="NZ_MYFO02000011.1"/>
</dbReference>
<dbReference type="Pfam" id="PF08486">
    <property type="entry name" value="SpoIID"/>
    <property type="match status" value="1"/>
</dbReference>
<dbReference type="GO" id="GO:0030288">
    <property type="term" value="C:outer membrane-bounded periplasmic space"/>
    <property type="evidence" value="ECO:0007669"/>
    <property type="project" value="TreeGrafter"/>
</dbReference>
<dbReference type="GO" id="GO:0030435">
    <property type="term" value="P:sporulation resulting in formation of a cellular spore"/>
    <property type="evidence" value="ECO:0007669"/>
    <property type="project" value="InterPro"/>
</dbReference>
<accession>A0A4Y8Q565</accession>
<evidence type="ECO:0000313" key="3">
    <source>
        <dbReference type="Proteomes" id="UP000298246"/>
    </source>
</evidence>
<dbReference type="PANTHER" id="PTHR30032">
    <property type="entry name" value="N-ACETYLMURAMOYL-L-ALANINE AMIDASE-RELATED"/>
    <property type="match status" value="1"/>
</dbReference>
<evidence type="ECO:0000313" key="2">
    <source>
        <dbReference type="EMBL" id="TFE88905.1"/>
    </source>
</evidence>
<dbReference type="Proteomes" id="UP000298246">
    <property type="component" value="Unassembled WGS sequence"/>
</dbReference>
<name>A0A4Y8Q565_9BACL</name>
<dbReference type="InterPro" id="IPR013486">
    <property type="entry name" value="SpoIID/LytB"/>
</dbReference>
<dbReference type="NCBIfam" id="TIGR02669">
    <property type="entry name" value="SpoIID_LytB"/>
    <property type="match status" value="1"/>
</dbReference>
<organism evidence="2 3">
    <name type="scientific">Paenibacillus athensensis</name>
    <dbReference type="NCBI Taxonomy" id="1967502"/>
    <lineage>
        <taxon>Bacteria</taxon>
        <taxon>Bacillati</taxon>
        <taxon>Bacillota</taxon>
        <taxon>Bacilli</taxon>
        <taxon>Bacillales</taxon>
        <taxon>Paenibacillaceae</taxon>
        <taxon>Paenibacillus</taxon>
    </lineage>
</organism>
<dbReference type="OrthoDB" id="9794671at2"/>
<keyword evidence="3" id="KW-1185">Reference proteome</keyword>
<dbReference type="InterPro" id="IPR051922">
    <property type="entry name" value="Bact_Sporulation_Assoc"/>
</dbReference>
<proteinExistence type="predicted"/>
<comment type="caution">
    <text evidence="2">The sequence shown here is derived from an EMBL/GenBank/DDBJ whole genome shotgun (WGS) entry which is preliminary data.</text>
</comment>
<evidence type="ECO:0000259" key="1">
    <source>
        <dbReference type="Pfam" id="PF08486"/>
    </source>
</evidence>